<organism evidence="6 7">
    <name type="scientific">Carnobacterium viridans</name>
    <dbReference type="NCBI Taxonomy" id="174587"/>
    <lineage>
        <taxon>Bacteria</taxon>
        <taxon>Bacillati</taxon>
        <taxon>Bacillota</taxon>
        <taxon>Bacilli</taxon>
        <taxon>Lactobacillales</taxon>
        <taxon>Carnobacteriaceae</taxon>
        <taxon>Carnobacterium</taxon>
    </lineage>
</organism>
<dbReference type="InterPro" id="IPR002178">
    <property type="entry name" value="PTS_EIIA_type-2_dom"/>
</dbReference>
<proteinExistence type="predicted"/>
<evidence type="ECO:0000259" key="4">
    <source>
        <dbReference type="PROSITE" id="PS51099"/>
    </source>
</evidence>
<dbReference type="GO" id="GO:0008982">
    <property type="term" value="F:protein-N(PI)-phosphohistidine-sugar phosphotransferase activity"/>
    <property type="evidence" value="ECO:0007669"/>
    <property type="project" value="InterPro"/>
</dbReference>
<dbReference type="SUPFAM" id="SSF55804">
    <property type="entry name" value="Phoshotransferase/anion transport protein"/>
    <property type="match status" value="1"/>
</dbReference>
<dbReference type="Gene3D" id="1.10.1790.10">
    <property type="entry name" value="PRD domain"/>
    <property type="match status" value="1"/>
</dbReference>
<dbReference type="InterPro" id="IPR036388">
    <property type="entry name" value="WH-like_DNA-bd_sf"/>
</dbReference>
<reference evidence="7" key="1">
    <citation type="submission" date="2016-10" db="EMBL/GenBank/DDBJ databases">
        <authorList>
            <person name="Varghese N."/>
            <person name="Submissions S."/>
        </authorList>
    </citation>
    <scope>NUCLEOTIDE SEQUENCE [LARGE SCALE GENOMIC DNA]</scope>
    <source>
        <strain evidence="7">MPL-11</strain>
    </source>
</reference>
<dbReference type="PROSITE" id="PS51372">
    <property type="entry name" value="PRD_2"/>
    <property type="match status" value="1"/>
</dbReference>
<dbReference type="InterPro" id="IPR011608">
    <property type="entry name" value="PRD"/>
</dbReference>
<dbReference type="InterPro" id="IPR016152">
    <property type="entry name" value="PTrfase/Anion_transptr"/>
</dbReference>
<keyword evidence="7" id="KW-1185">Reference proteome</keyword>
<dbReference type="InterPro" id="IPR036095">
    <property type="entry name" value="PTS_EIIB-like_sf"/>
</dbReference>
<evidence type="ECO:0000259" key="5">
    <source>
        <dbReference type="PROSITE" id="PS51372"/>
    </source>
</evidence>
<evidence type="ECO:0000259" key="3">
    <source>
        <dbReference type="PROSITE" id="PS51094"/>
    </source>
</evidence>
<dbReference type="EMBL" id="FNJW01000008">
    <property type="protein sequence ID" value="SDQ13761.1"/>
    <property type="molecule type" value="Genomic_DNA"/>
</dbReference>
<dbReference type="Pfam" id="PF02302">
    <property type="entry name" value="PTS_IIB"/>
    <property type="match status" value="1"/>
</dbReference>
<feature type="domain" description="PTS EIIB type-2" evidence="4">
    <location>
        <begin position="402"/>
        <end position="491"/>
    </location>
</feature>
<dbReference type="InterPro" id="IPR050661">
    <property type="entry name" value="BglG_antiterminators"/>
</dbReference>
<dbReference type="Gene3D" id="1.10.10.10">
    <property type="entry name" value="Winged helix-like DNA-binding domain superfamily/Winged helix DNA-binding domain"/>
    <property type="match status" value="2"/>
</dbReference>
<dbReference type="SUPFAM" id="SSF63520">
    <property type="entry name" value="PTS-regulatory domain, PRD"/>
    <property type="match status" value="1"/>
</dbReference>
<dbReference type="AlphaFoldDB" id="A0A1H0YFN0"/>
<dbReference type="InterPro" id="IPR036634">
    <property type="entry name" value="PRD_sf"/>
</dbReference>
<dbReference type="PROSITE" id="PS51094">
    <property type="entry name" value="PTS_EIIA_TYPE_2"/>
    <property type="match status" value="1"/>
</dbReference>
<sequence length="647" mass="75372">MSINLNKRQKELVDFLLRQNGYEIVKTYADKLGVSERTIHSDIKLIEKHFMQRNIRIEKKPGVGIRAIKEKEKLTIVTENEGIDFSTWGRRKKIMALLLFNQSFLTFNELSELFMVSKTSIKKDFDFIIKKLSNGNSLILKSDAYGTRLSGNEENFQKGYLEFNRYLFGENSFSFEDDELQKINLLIPYYGENVVKVCSRVLYDYVKEETTVIAEHYIFNILNVMIILVYRLSIKKQLNSRNKLNKKQEKDATFVRIADYILGKISLRLNIDYEDSDVEYFSKHLISNRFEPFPIEETHLSVVQEIISKVSKSLNVNFIEDKELEKQLKNHIPPMIYRLKQGIKIENPFISQIRNDFCLTFNTIWVIMSEYEDKLNITFNDDEIGFLTIYFQATIEQAKLNKKILVVCQMGVATSELLINRVKNIFPSFDTLEAASKAEIEFIDLSNVDFIISTVQLNIPDKKVVLVSPFLNSQDIKNISKLGANEKKIIEPSNNQIDELPYLNNYVNPEFVFFDVDFTNKEELIENIGEKLFSEKYIEKEFIDSMLSRESVGGTDLPTGAAIPHGNPKFVNKTVIAVIKNKNYFKWNDYPVKIIFYVCIAAKDSKEIKNILSDIYYLVESKEKLNQINRIKEKEEFFRMIGAENNE</sequence>
<keyword evidence="2" id="KW-0677">Repeat</keyword>
<dbReference type="RefSeq" id="WP_342341807.1">
    <property type="nucleotide sequence ID" value="NZ_FNJW01000008.1"/>
</dbReference>
<dbReference type="Gene3D" id="3.40.930.10">
    <property type="entry name" value="Mannitol-specific EII, Chain A"/>
    <property type="match status" value="1"/>
</dbReference>
<dbReference type="Pfam" id="PF00359">
    <property type="entry name" value="PTS_EIIA_2"/>
    <property type="match status" value="1"/>
</dbReference>
<dbReference type="PANTHER" id="PTHR30185:SF13">
    <property type="entry name" value="LICABCH OPERON REGULATOR-RELATED"/>
    <property type="match status" value="1"/>
</dbReference>
<protein>
    <submittedName>
        <fullName evidence="6">Transcriptional antiterminator</fullName>
    </submittedName>
</protein>
<dbReference type="SUPFAM" id="SSF52794">
    <property type="entry name" value="PTS system IIB component-like"/>
    <property type="match status" value="1"/>
</dbReference>
<dbReference type="CDD" id="cd00211">
    <property type="entry name" value="PTS_IIA_fru"/>
    <property type="match status" value="1"/>
</dbReference>
<dbReference type="InterPro" id="IPR003501">
    <property type="entry name" value="PTS_EIIB_2/3"/>
</dbReference>
<dbReference type="CDD" id="cd05568">
    <property type="entry name" value="PTS_IIB_bgl_like"/>
    <property type="match status" value="1"/>
</dbReference>
<dbReference type="GO" id="GO:0006355">
    <property type="term" value="P:regulation of DNA-templated transcription"/>
    <property type="evidence" value="ECO:0007669"/>
    <property type="project" value="InterPro"/>
</dbReference>
<dbReference type="Pfam" id="PF08279">
    <property type="entry name" value="HTH_11"/>
    <property type="match status" value="1"/>
</dbReference>
<dbReference type="InterPro" id="IPR013011">
    <property type="entry name" value="PTS_EIIB_2"/>
</dbReference>
<dbReference type="GO" id="GO:0009401">
    <property type="term" value="P:phosphoenolpyruvate-dependent sugar phosphotransferase system"/>
    <property type="evidence" value="ECO:0007669"/>
    <property type="project" value="InterPro"/>
</dbReference>
<evidence type="ECO:0000313" key="7">
    <source>
        <dbReference type="Proteomes" id="UP000199481"/>
    </source>
</evidence>
<gene>
    <name evidence="6" type="ORF">SAMN04487752_0909</name>
</gene>
<dbReference type="Proteomes" id="UP000199481">
    <property type="component" value="Unassembled WGS sequence"/>
</dbReference>
<accession>A0A1H0YFN0</accession>
<keyword evidence="1" id="KW-0808">Transferase</keyword>
<feature type="domain" description="PRD" evidence="5">
    <location>
        <begin position="294"/>
        <end position="401"/>
    </location>
</feature>
<feature type="domain" description="PTS EIIA type-2" evidence="3">
    <location>
        <begin position="505"/>
        <end position="644"/>
    </location>
</feature>
<evidence type="ECO:0000256" key="1">
    <source>
        <dbReference type="ARBA" id="ARBA00022679"/>
    </source>
</evidence>
<dbReference type="InterPro" id="IPR013196">
    <property type="entry name" value="HTH_11"/>
</dbReference>
<dbReference type="PROSITE" id="PS51099">
    <property type="entry name" value="PTS_EIIB_TYPE_2"/>
    <property type="match status" value="1"/>
</dbReference>
<evidence type="ECO:0000313" key="6">
    <source>
        <dbReference type="EMBL" id="SDQ13761.1"/>
    </source>
</evidence>
<name>A0A1H0YFN0_9LACT</name>
<dbReference type="PANTHER" id="PTHR30185">
    <property type="entry name" value="CRYPTIC BETA-GLUCOSIDE BGL OPERON ANTITERMINATOR"/>
    <property type="match status" value="1"/>
</dbReference>
<evidence type="ECO:0000256" key="2">
    <source>
        <dbReference type="ARBA" id="ARBA00022737"/>
    </source>
</evidence>
<dbReference type="Pfam" id="PF00874">
    <property type="entry name" value="PRD"/>
    <property type="match status" value="1"/>
</dbReference>
<dbReference type="Gene3D" id="3.40.50.2300">
    <property type="match status" value="1"/>
</dbReference>